<dbReference type="FunFam" id="3.40.50.150:FF:000016">
    <property type="entry name" value="Protein arginine N-methyltransferase 6"/>
    <property type="match status" value="1"/>
</dbReference>
<evidence type="ECO:0000313" key="10">
    <source>
        <dbReference type="EMBL" id="KAG0556222.1"/>
    </source>
</evidence>
<dbReference type="CDD" id="cd02440">
    <property type="entry name" value="AdoMet_MTases"/>
    <property type="match status" value="1"/>
</dbReference>
<feature type="domain" description="Methyltransferase" evidence="8">
    <location>
        <begin position="337"/>
        <end position="450"/>
    </location>
</feature>
<dbReference type="Gene3D" id="3.40.50.150">
    <property type="entry name" value="Vaccinia Virus protein VP39"/>
    <property type="match status" value="1"/>
</dbReference>
<evidence type="ECO:0000256" key="7">
    <source>
        <dbReference type="SAM" id="MobiDB-lite"/>
    </source>
</evidence>
<evidence type="ECO:0000256" key="2">
    <source>
        <dbReference type="ARBA" id="ARBA00022679"/>
    </source>
</evidence>
<dbReference type="GO" id="GO:0005634">
    <property type="term" value="C:nucleus"/>
    <property type="evidence" value="ECO:0007669"/>
    <property type="project" value="TreeGrafter"/>
</dbReference>
<evidence type="ECO:0000259" key="9">
    <source>
        <dbReference type="Pfam" id="PF22528"/>
    </source>
</evidence>
<feature type="compositionally biased region" description="Pro residues" evidence="7">
    <location>
        <begin position="1"/>
        <end position="10"/>
    </location>
</feature>
<dbReference type="AlphaFoldDB" id="A0A8T0GGB6"/>
<dbReference type="InterPro" id="IPR041698">
    <property type="entry name" value="Methyltransf_25"/>
</dbReference>
<dbReference type="EMBL" id="CM026432">
    <property type="protein sequence ID" value="KAG0556222.1"/>
    <property type="molecule type" value="Genomic_DNA"/>
</dbReference>
<organism evidence="10 11">
    <name type="scientific">Ceratodon purpureus</name>
    <name type="common">Fire moss</name>
    <name type="synonym">Dicranum purpureum</name>
    <dbReference type="NCBI Taxonomy" id="3225"/>
    <lineage>
        <taxon>Eukaryota</taxon>
        <taxon>Viridiplantae</taxon>
        <taxon>Streptophyta</taxon>
        <taxon>Embryophyta</taxon>
        <taxon>Bryophyta</taxon>
        <taxon>Bryophytina</taxon>
        <taxon>Bryopsida</taxon>
        <taxon>Dicranidae</taxon>
        <taxon>Pseudoditrichales</taxon>
        <taxon>Ditrichaceae</taxon>
        <taxon>Ceratodon</taxon>
    </lineage>
</organism>
<dbReference type="InterPro" id="IPR036236">
    <property type="entry name" value="Znf_C2H2_sf"/>
</dbReference>
<reference evidence="10 11" key="1">
    <citation type="submission" date="2020-06" db="EMBL/GenBank/DDBJ databases">
        <title>WGS assembly of Ceratodon purpureus strain R40.</title>
        <authorList>
            <person name="Carey S.B."/>
            <person name="Jenkins J."/>
            <person name="Shu S."/>
            <person name="Lovell J.T."/>
            <person name="Sreedasyam A."/>
            <person name="Maumus F."/>
            <person name="Tiley G.P."/>
            <person name="Fernandez-Pozo N."/>
            <person name="Barry K."/>
            <person name="Chen C."/>
            <person name="Wang M."/>
            <person name="Lipzen A."/>
            <person name="Daum C."/>
            <person name="Saski C.A."/>
            <person name="Payton A.C."/>
            <person name="Mcbreen J.C."/>
            <person name="Conrad R.E."/>
            <person name="Kollar L.M."/>
            <person name="Olsson S."/>
            <person name="Huttunen S."/>
            <person name="Landis J.B."/>
            <person name="Wickett N.J."/>
            <person name="Johnson M.G."/>
            <person name="Rensing S.A."/>
            <person name="Grimwood J."/>
            <person name="Schmutz J."/>
            <person name="Mcdaniel S.F."/>
        </authorList>
    </citation>
    <scope>NUCLEOTIDE SEQUENCE [LARGE SCALE GENOMIC DNA]</scope>
    <source>
        <strain evidence="10 11">R40</strain>
    </source>
</reference>
<evidence type="ECO:0000256" key="6">
    <source>
        <dbReference type="PROSITE-ProRule" id="PRU01015"/>
    </source>
</evidence>
<dbReference type="GO" id="GO:0032259">
    <property type="term" value="P:methylation"/>
    <property type="evidence" value="ECO:0007669"/>
    <property type="project" value="UniProtKB-KW"/>
</dbReference>
<dbReference type="InterPro" id="IPR055135">
    <property type="entry name" value="PRMT_dom"/>
</dbReference>
<accession>A0A8T0GGB6</accession>
<keyword evidence="2 6" id="KW-0808">Transferase</keyword>
<dbReference type="SUPFAM" id="SSF53335">
    <property type="entry name" value="S-adenosyl-L-methionine-dependent methyltransferases"/>
    <property type="match status" value="1"/>
</dbReference>
<gene>
    <name evidence="10" type="ORF">KC19_11G036100</name>
</gene>
<dbReference type="GO" id="GO:0035242">
    <property type="term" value="F:protein-arginine omega-N asymmetric methyltransferase activity"/>
    <property type="evidence" value="ECO:0007669"/>
    <property type="project" value="UniProtKB-EC"/>
</dbReference>
<proteinExistence type="predicted"/>
<comment type="catalytic activity">
    <reaction evidence="4">
        <text>L-arginyl-[protein] + 2 S-adenosyl-L-methionine = N(omega),N(omega)-dimethyl-L-arginyl-[protein] + 2 S-adenosyl-L-homocysteine + 2 H(+)</text>
        <dbReference type="Rhea" id="RHEA:48096"/>
        <dbReference type="Rhea" id="RHEA-COMP:10532"/>
        <dbReference type="Rhea" id="RHEA-COMP:11991"/>
        <dbReference type="ChEBI" id="CHEBI:15378"/>
        <dbReference type="ChEBI" id="CHEBI:29965"/>
        <dbReference type="ChEBI" id="CHEBI:57856"/>
        <dbReference type="ChEBI" id="CHEBI:59789"/>
        <dbReference type="ChEBI" id="CHEBI:61897"/>
        <dbReference type="EC" id="2.1.1.319"/>
    </reaction>
    <physiologicalReaction direction="left-to-right" evidence="4">
        <dbReference type="Rhea" id="RHEA:48097"/>
    </physiologicalReaction>
</comment>
<sequence>MAASMRPPPEIDSDEEESGDWEEWQAGGPEEAEEEEAAQCLFCSDELPSSKAVFQHCAEAHSFDFLKLRADAGLDFYDTLRLINFIRSKVAENKSWSAEASLELQESLREQAGLSVDTKQKGTASSSVPAWKDDKFLTPVLENDPLLYGFDDEGEDDDVEEMNAVDRNAALRELLEDKSNSAASTSTGLEVLAETGTRNDLADLTKVFLSLGDDIREELASPLDVPMTADVAAESSSNSSLQDDGAPDLIAVEVDEELSVKSSNGTEPELPKKKGKKDLKVTFAEVAKREARNVNKDYFGSYSAFGIHREMLSDKVRTDAYRDALVANPSLLKNAVVMDVGCGTGILSLFAAQAGASKVIAVDGSSKMAAVATEISKANGFLKDTSSPESSSKGVMTVLSGMIEELDETMPVEVHGVDVLVSEWMGYCLLFESMLPSVLHARDRWLKPGGAILPDTAEMFVAGFGKGGTSLSFWENVYGFNMKSVGEEVVRDATQAPIIDVVDSKDVITTSALIQAFDLATMKADDTDFTSQFKLELLPSSRDTSKESTNEATKLDVVWCYGLVVWFDTGFTERFCKDKPVLLSTSPHTPRTHWSQTILTFKEPIALCAHDASSEKMDKGKVGSEGCPASAITGRISIARSHRHRSIDISLETSAVSPSNAIRTWPVQMFDI</sequence>
<evidence type="ECO:0000256" key="5">
    <source>
        <dbReference type="ARBA" id="ARBA00049303"/>
    </source>
</evidence>
<evidence type="ECO:0000313" key="11">
    <source>
        <dbReference type="Proteomes" id="UP000822688"/>
    </source>
</evidence>
<feature type="region of interest" description="Disordered" evidence="7">
    <location>
        <begin position="1"/>
        <end position="38"/>
    </location>
</feature>
<evidence type="ECO:0000256" key="1">
    <source>
        <dbReference type="ARBA" id="ARBA00022603"/>
    </source>
</evidence>
<dbReference type="PROSITE" id="PS51678">
    <property type="entry name" value="SAM_MT_PRMT"/>
    <property type="match status" value="1"/>
</dbReference>
<evidence type="ECO:0000256" key="4">
    <source>
        <dbReference type="ARBA" id="ARBA00047384"/>
    </source>
</evidence>
<keyword evidence="1 6" id="KW-0489">Methyltransferase</keyword>
<dbReference type="Pfam" id="PF13649">
    <property type="entry name" value="Methyltransf_25"/>
    <property type="match status" value="1"/>
</dbReference>
<dbReference type="Pfam" id="PF22528">
    <property type="entry name" value="PRMT_C"/>
    <property type="match status" value="1"/>
</dbReference>
<evidence type="ECO:0000259" key="8">
    <source>
        <dbReference type="Pfam" id="PF13649"/>
    </source>
</evidence>
<comment type="catalytic activity">
    <reaction evidence="5">
        <text>L-arginyl-[protein] + S-adenosyl-L-methionine = N(omega)-methyl-L-arginyl-[protein] + S-adenosyl-L-homocysteine + H(+)</text>
        <dbReference type="Rhea" id="RHEA:48100"/>
        <dbReference type="Rhea" id="RHEA-COMP:10532"/>
        <dbReference type="Rhea" id="RHEA-COMP:11990"/>
        <dbReference type="ChEBI" id="CHEBI:15378"/>
        <dbReference type="ChEBI" id="CHEBI:29965"/>
        <dbReference type="ChEBI" id="CHEBI:57856"/>
        <dbReference type="ChEBI" id="CHEBI:59789"/>
        <dbReference type="ChEBI" id="CHEBI:65280"/>
    </reaction>
    <physiologicalReaction direction="left-to-right" evidence="5">
        <dbReference type="Rhea" id="RHEA:48101"/>
    </physiologicalReaction>
</comment>
<dbReference type="InterPro" id="IPR029063">
    <property type="entry name" value="SAM-dependent_MTases_sf"/>
</dbReference>
<keyword evidence="11" id="KW-1185">Reference proteome</keyword>
<evidence type="ECO:0008006" key="12">
    <source>
        <dbReference type="Google" id="ProtNLM"/>
    </source>
</evidence>
<dbReference type="SUPFAM" id="SSF57667">
    <property type="entry name" value="beta-beta-alpha zinc fingers"/>
    <property type="match status" value="1"/>
</dbReference>
<dbReference type="PANTHER" id="PTHR11006">
    <property type="entry name" value="PROTEIN ARGININE N-METHYLTRANSFERASE"/>
    <property type="match status" value="1"/>
</dbReference>
<dbReference type="GO" id="GO:0042054">
    <property type="term" value="F:histone methyltransferase activity"/>
    <property type="evidence" value="ECO:0007669"/>
    <property type="project" value="TreeGrafter"/>
</dbReference>
<protein>
    <recommendedName>
        <fullName evidence="12">Methyltransferase domain-containing protein</fullName>
    </recommendedName>
</protein>
<keyword evidence="3 6" id="KW-0949">S-adenosyl-L-methionine</keyword>
<dbReference type="PANTHER" id="PTHR11006:SF89">
    <property type="entry name" value="PROTEIN ARGININE N-METHYLTRANSFERASE 3-RELATED"/>
    <property type="match status" value="1"/>
</dbReference>
<evidence type="ECO:0000256" key="3">
    <source>
        <dbReference type="ARBA" id="ARBA00022691"/>
    </source>
</evidence>
<comment type="caution">
    <text evidence="10">The sequence shown here is derived from an EMBL/GenBank/DDBJ whole genome shotgun (WGS) entry which is preliminary data.</text>
</comment>
<dbReference type="InterPro" id="IPR025799">
    <property type="entry name" value="Arg_MeTrfase"/>
</dbReference>
<feature type="compositionally biased region" description="Acidic residues" evidence="7">
    <location>
        <begin position="11"/>
        <end position="23"/>
    </location>
</feature>
<feature type="domain" description="Protein arginine N-methyltransferase" evidence="9">
    <location>
        <begin position="455"/>
        <end position="608"/>
    </location>
</feature>
<name>A0A8T0GGB6_CERPU</name>
<dbReference type="Proteomes" id="UP000822688">
    <property type="component" value="Chromosome 11"/>
</dbReference>
<dbReference type="Gene3D" id="2.70.160.11">
    <property type="entry name" value="Hnrnp arginine n-methyltransferase1"/>
    <property type="match status" value="1"/>
</dbReference>